<dbReference type="STRING" id="6205.A0A0R3WYB3"/>
<reference evidence="5" key="1">
    <citation type="submission" date="2017-02" db="UniProtKB">
        <authorList>
            <consortium name="WormBaseParasite"/>
        </authorList>
    </citation>
    <scope>IDENTIFICATION</scope>
</reference>
<proteinExistence type="predicted"/>
<dbReference type="SUPFAM" id="SSF51971">
    <property type="entry name" value="Nucleotide-binding domain"/>
    <property type="match status" value="1"/>
</dbReference>
<name>A0A0R3WYB3_HYDTA</name>
<dbReference type="GO" id="GO:0017113">
    <property type="term" value="F:dihydropyrimidine dehydrogenase (NADP+) activity"/>
    <property type="evidence" value="ECO:0007669"/>
    <property type="project" value="TreeGrafter"/>
</dbReference>
<dbReference type="Pfam" id="PF07992">
    <property type="entry name" value="Pyr_redox_2"/>
    <property type="match status" value="1"/>
</dbReference>
<evidence type="ECO:0000313" key="4">
    <source>
        <dbReference type="Proteomes" id="UP000274429"/>
    </source>
</evidence>
<dbReference type="Gene3D" id="3.50.50.60">
    <property type="entry name" value="FAD/NAD(P)-binding domain"/>
    <property type="match status" value="1"/>
</dbReference>
<dbReference type="AlphaFoldDB" id="A0A0R3WYB3"/>
<organism evidence="5">
    <name type="scientific">Hydatigena taeniaeformis</name>
    <name type="common">Feline tapeworm</name>
    <name type="synonym">Taenia taeniaeformis</name>
    <dbReference type="NCBI Taxonomy" id="6205"/>
    <lineage>
        <taxon>Eukaryota</taxon>
        <taxon>Metazoa</taxon>
        <taxon>Spiralia</taxon>
        <taxon>Lophotrochozoa</taxon>
        <taxon>Platyhelminthes</taxon>
        <taxon>Cestoda</taxon>
        <taxon>Eucestoda</taxon>
        <taxon>Cyclophyllidea</taxon>
        <taxon>Taeniidae</taxon>
        <taxon>Hydatigera</taxon>
    </lineage>
</organism>
<dbReference type="GO" id="GO:0005829">
    <property type="term" value="C:cytosol"/>
    <property type="evidence" value="ECO:0007669"/>
    <property type="project" value="TreeGrafter"/>
</dbReference>
<reference evidence="3 4" key="2">
    <citation type="submission" date="2018-11" db="EMBL/GenBank/DDBJ databases">
        <authorList>
            <consortium name="Pathogen Informatics"/>
        </authorList>
    </citation>
    <scope>NUCLEOTIDE SEQUENCE [LARGE SCALE GENOMIC DNA]</scope>
</reference>
<dbReference type="InterPro" id="IPR023753">
    <property type="entry name" value="FAD/NAD-binding_dom"/>
</dbReference>
<evidence type="ECO:0000313" key="5">
    <source>
        <dbReference type="WBParaSite" id="TTAC_0000575301-mRNA-1"/>
    </source>
</evidence>
<keyword evidence="1" id="KW-0560">Oxidoreductase</keyword>
<evidence type="ECO:0000313" key="3">
    <source>
        <dbReference type="EMBL" id="VDM27561.1"/>
    </source>
</evidence>
<dbReference type="EMBL" id="UYWX01008815">
    <property type="protein sequence ID" value="VDM27561.1"/>
    <property type="molecule type" value="Genomic_DNA"/>
</dbReference>
<dbReference type="PANTHER" id="PTHR43073:SF2">
    <property type="entry name" value="DIHYDROPYRIMIDINE DEHYDROGENASE [NADP(+)]"/>
    <property type="match status" value="1"/>
</dbReference>
<dbReference type="Gene3D" id="3.40.50.720">
    <property type="entry name" value="NAD(P)-binding Rossmann-like Domain"/>
    <property type="match status" value="1"/>
</dbReference>
<dbReference type="GO" id="GO:0050661">
    <property type="term" value="F:NADP binding"/>
    <property type="evidence" value="ECO:0007669"/>
    <property type="project" value="TreeGrafter"/>
</dbReference>
<accession>A0A0R3WYB3</accession>
<dbReference type="GO" id="GO:0002058">
    <property type="term" value="F:uracil binding"/>
    <property type="evidence" value="ECO:0007669"/>
    <property type="project" value="TreeGrafter"/>
</dbReference>
<gene>
    <name evidence="3" type="ORF">TTAC_LOCUS5736</name>
</gene>
<feature type="domain" description="FAD/NAD(P)-binding" evidence="2">
    <location>
        <begin position="14"/>
        <end position="220"/>
    </location>
</feature>
<evidence type="ECO:0000259" key="2">
    <source>
        <dbReference type="Pfam" id="PF07992"/>
    </source>
</evidence>
<dbReference type="PRINTS" id="PR00419">
    <property type="entry name" value="ADXRDTASE"/>
</dbReference>
<dbReference type="GO" id="GO:0006210">
    <property type="term" value="P:thymine catabolic process"/>
    <property type="evidence" value="ECO:0007669"/>
    <property type="project" value="TreeGrafter"/>
</dbReference>
<dbReference type="GO" id="GO:0006212">
    <property type="term" value="P:uracil catabolic process"/>
    <property type="evidence" value="ECO:0007669"/>
    <property type="project" value="TreeGrafter"/>
</dbReference>
<evidence type="ECO:0000256" key="1">
    <source>
        <dbReference type="ARBA" id="ARBA00023002"/>
    </source>
</evidence>
<dbReference type="WBParaSite" id="TTAC_0000575301-mRNA-1">
    <property type="protein sequence ID" value="TTAC_0000575301-mRNA-1"/>
    <property type="gene ID" value="TTAC_0000575301"/>
</dbReference>
<dbReference type="Proteomes" id="UP000274429">
    <property type="component" value="Unassembled WGS sequence"/>
</dbReference>
<keyword evidence="4" id="KW-1185">Reference proteome</keyword>
<dbReference type="PANTHER" id="PTHR43073">
    <property type="entry name" value="DIHYDROPYRIMIDINE DEHYDROGENASE [NADP(+)]"/>
    <property type="match status" value="1"/>
</dbReference>
<dbReference type="OrthoDB" id="4327079at2759"/>
<sequence>MVGLTAGDPHYDAKIALVGCGPASISCATFLARLGYRNVHIFERGERIGGLSTTEIPQFRLPGAAVAFELQMLRDLGVRIFTGRPFSASAAEASDSVRKPHGVTLDSLRASGYRAIFLGFGLPNPHSTGVFAGLTSQQGFLTSKDFLPCVSAASKGCLGCDNARLPDLKGKRVVVLGAGDTAFDCATSALRCGASRVTVSFRKSFTTINPVPEEMELAWQEKCEFLPNLVPNEVHLGGDGRISELSFVRRERNDDGSWHTDPEQVVKLKTDVIITAYGAELDDVDVLSAMKGVK</sequence>
<protein>
    <submittedName>
        <fullName evidence="5">Pyr_redox_2 domain-containing protein</fullName>
    </submittedName>
</protein>
<dbReference type="InterPro" id="IPR036188">
    <property type="entry name" value="FAD/NAD-bd_sf"/>
</dbReference>